<dbReference type="AlphaFoldDB" id="A0A183FFU2"/>
<proteinExistence type="predicted"/>
<organism evidence="2 3">
    <name type="scientific">Heligmosomoides polygyrus</name>
    <name type="common">Parasitic roundworm</name>
    <dbReference type="NCBI Taxonomy" id="6339"/>
    <lineage>
        <taxon>Eukaryota</taxon>
        <taxon>Metazoa</taxon>
        <taxon>Ecdysozoa</taxon>
        <taxon>Nematoda</taxon>
        <taxon>Chromadorea</taxon>
        <taxon>Rhabditida</taxon>
        <taxon>Rhabditina</taxon>
        <taxon>Rhabditomorpha</taxon>
        <taxon>Strongyloidea</taxon>
        <taxon>Heligmosomidae</taxon>
        <taxon>Heligmosomoides</taxon>
    </lineage>
</organism>
<dbReference type="Proteomes" id="UP000050761">
    <property type="component" value="Unassembled WGS sequence"/>
</dbReference>
<keyword evidence="2" id="KW-1185">Reference proteome</keyword>
<evidence type="ECO:0000313" key="2">
    <source>
        <dbReference type="Proteomes" id="UP000050761"/>
    </source>
</evidence>
<accession>A0A183FFU2</accession>
<dbReference type="EMBL" id="UZAH01025469">
    <property type="protein sequence ID" value="VDO64546.1"/>
    <property type="molecule type" value="Genomic_DNA"/>
</dbReference>
<reference evidence="3" key="2">
    <citation type="submission" date="2019-09" db="UniProtKB">
        <authorList>
            <consortium name="WormBaseParasite"/>
        </authorList>
    </citation>
    <scope>IDENTIFICATION</scope>
</reference>
<evidence type="ECO:0000313" key="1">
    <source>
        <dbReference type="EMBL" id="VDO64546.1"/>
    </source>
</evidence>
<protein>
    <submittedName>
        <fullName evidence="3">DDE_3 domain-containing protein</fullName>
    </submittedName>
</protein>
<evidence type="ECO:0000313" key="3">
    <source>
        <dbReference type="WBParaSite" id="HPBE_0000543501-mRNA-1"/>
    </source>
</evidence>
<name>A0A183FFU2_HELPZ</name>
<gene>
    <name evidence="1" type="ORF">HPBE_LOCUS5436</name>
</gene>
<accession>A0A3P7WUY0</accession>
<sequence length="93" mass="10553">MGTGASGWPCVFHQDGEPAHTSHCVQHWLSDNSNMFWWKEFWGRMLFSPDSGTVPGAKNRWRMMWIPGMWAETASYPAGDGWGKNSIRPLAPE</sequence>
<reference evidence="1 2" key="1">
    <citation type="submission" date="2018-11" db="EMBL/GenBank/DDBJ databases">
        <authorList>
            <consortium name="Pathogen Informatics"/>
        </authorList>
    </citation>
    <scope>NUCLEOTIDE SEQUENCE [LARGE SCALE GENOMIC DNA]</scope>
</reference>
<dbReference type="WBParaSite" id="HPBE_0000543501-mRNA-1">
    <property type="protein sequence ID" value="HPBE_0000543501-mRNA-1"/>
    <property type="gene ID" value="HPBE_0000543501"/>
</dbReference>